<dbReference type="PANTHER" id="PTHR11926:SF1412">
    <property type="entry name" value="UDP-GLYCOSYLTRANSFERASE 83A1-LIKE"/>
    <property type="match status" value="1"/>
</dbReference>
<dbReference type="FunFam" id="3.40.50.2000:FF:000108">
    <property type="entry name" value="UDP-glycosyltransferase 83A1"/>
    <property type="match status" value="1"/>
</dbReference>
<dbReference type="PANTHER" id="PTHR11926">
    <property type="entry name" value="GLUCOSYL/GLUCURONOSYL TRANSFERASES"/>
    <property type="match status" value="1"/>
</dbReference>
<dbReference type="GO" id="GO:0080043">
    <property type="term" value="F:quercetin 3-O-glucosyltransferase activity"/>
    <property type="evidence" value="ECO:0007669"/>
    <property type="project" value="TreeGrafter"/>
</dbReference>
<dbReference type="Gene3D" id="3.40.50.2000">
    <property type="entry name" value="Glycogen Phosphorylase B"/>
    <property type="match status" value="4"/>
</dbReference>
<comment type="similarity">
    <text evidence="1">Belongs to the UDP-glycosyltransferase family.</text>
</comment>
<feature type="signal peptide" evidence="3">
    <location>
        <begin position="1"/>
        <end position="28"/>
    </location>
</feature>
<dbReference type="EMBL" id="JAXUIC010000010">
    <property type="protein sequence ID" value="KAK4568079.1"/>
    <property type="molecule type" value="Genomic_DNA"/>
</dbReference>
<evidence type="ECO:0000256" key="3">
    <source>
        <dbReference type="SAM" id="SignalP"/>
    </source>
</evidence>
<evidence type="ECO:0000256" key="1">
    <source>
        <dbReference type="ARBA" id="ARBA00009995"/>
    </source>
</evidence>
<dbReference type="Proteomes" id="UP001324115">
    <property type="component" value="Unassembled WGS sequence"/>
</dbReference>
<dbReference type="CDD" id="cd03784">
    <property type="entry name" value="GT1_Gtf-like"/>
    <property type="match status" value="2"/>
</dbReference>
<dbReference type="SUPFAM" id="SSF53756">
    <property type="entry name" value="UDP-Glycosyltransferase/glycogen phosphorylase"/>
    <property type="match status" value="2"/>
</dbReference>
<name>A0AAN7ECQ3_QUERU</name>
<evidence type="ECO:0000313" key="5">
    <source>
        <dbReference type="Proteomes" id="UP001324115"/>
    </source>
</evidence>
<dbReference type="AlphaFoldDB" id="A0AAN7ECQ3"/>
<organism evidence="4 5">
    <name type="scientific">Quercus rubra</name>
    <name type="common">Northern red oak</name>
    <name type="synonym">Quercus borealis</name>
    <dbReference type="NCBI Taxonomy" id="3512"/>
    <lineage>
        <taxon>Eukaryota</taxon>
        <taxon>Viridiplantae</taxon>
        <taxon>Streptophyta</taxon>
        <taxon>Embryophyta</taxon>
        <taxon>Tracheophyta</taxon>
        <taxon>Spermatophyta</taxon>
        <taxon>Magnoliopsida</taxon>
        <taxon>eudicotyledons</taxon>
        <taxon>Gunneridae</taxon>
        <taxon>Pentapetalae</taxon>
        <taxon>rosids</taxon>
        <taxon>fabids</taxon>
        <taxon>Fagales</taxon>
        <taxon>Fagaceae</taxon>
        <taxon>Quercus</taxon>
    </lineage>
</organism>
<reference evidence="4 5" key="1">
    <citation type="journal article" date="2023" name="G3 (Bethesda)">
        <title>A haplotype-resolved chromosome-scale genome for Quercus rubra L. provides insights into the genetics of adaptive traits for red oak species.</title>
        <authorList>
            <person name="Kapoor B."/>
            <person name="Jenkins J."/>
            <person name="Schmutz J."/>
            <person name="Zhebentyayeva T."/>
            <person name="Kuelheim C."/>
            <person name="Coggeshall M."/>
            <person name="Heim C."/>
            <person name="Lasky J.R."/>
            <person name="Leites L."/>
            <person name="Islam-Faridi N."/>
            <person name="Romero-Severson J."/>
            <person name="DeLeo V.L."/>
            <person name="Lucas S.M."/>
            <person name="Lazic D."/>
            <person name="Gailing O."/>
            <person name="Carlson J."/>
            <person name="Staton M."/>
        </authorList>
    </citation>
    <scope>NUCLEOTIDE SEQUENCE [LARGE SCALE GENOMIC DNA]</scope>
    <source>
        <strain evidence="4">Pseudo-F2</strain>
    </source>
</reference>
<keyword evidence="2" id="KW-0808">Transferase</keyword>
<feature type="chain" id="PRO_5042920370" description="UDP-glycosyltransferase" evidence="3">
    <location>
        <begin position="29"/>
        <end position="669"/>
    </location>
</feature>
<protein>
    <recommendedName>
        <fullName evidence="6">UDP-glycosyltransferase</fullName>
    </recommendedName>
</protein>
<dbReference type="Pfam" id="PF00201">
    <property type="entry name" value="UDPGT"/>
    <property type="match status" value="2"/>
</dbReference>
<sequence>MGIQSATFWPNVPATLALILLIPKLIEDGIIDTQGTPLKNELIWLSKEILAWTSTKLPWNCPRDSKRQEFLFEHLFKTNHFVKQCNWHLCNSFYELDSLALNLIPEIMPIGPLLLANQSGGHIGRFWPENSTCLSWLDKQPVDSVIYASFGSTSKFSQRQLDELALGLELIGQPFLWVVRTRIADRGRIVIWAPQEQVLAHPSIACFLSHCGWNSTLEGISMGVPFPCWPYFTDQFQNKSYICDVWKVGLGLNLDENGIITRHEINTKIKTLLFDDGIKTSALKVMGSQPHVLVVPYPAQGHVAPLMKFSHQIVDHGIMVTFVSPESIHERLTTTIPMKSSIRLDPFPDGLEPGDDRNDTIKLTNSFLEAMPGHFRDLIEKINKSADERISCVITDGMVVPALEVAEKMGIKRAILWPAGPTTLAIILSIPKLIQDGIIDTQGTPFKNELIWLLKEIPAWTSTKLPWRCPGDSKSQETLFGHVFRMNHFVKQCNWLICNSFYELDSLALNLIPKITHVGPLLLANQSGSYIGSFWPEDSTCLSWLDKQPMGSIIYASFGGTSIFNQQQLDELALGLELIGQPFLWVVQSDIINEALFEFLDGFRTRIANHGRIVNWAPQEQVLAHPSTACFLSHCGWNSTLEGISMGVPFLWWPYFTNQFQNKSYICDV</sequence>
<dbReference type="FunFam" id="3.40.50.2000:FF:000056">
    <property type="entry name" value="Glycosyltransferase"/>
    <property type="match status" value="1"/>
</dbReference>
<evidence type="ECO:0000313" key="4">
    <source>
        <dbReference type="EMBL" id="KAK4568079.1"/>
    </source>
</evidence>
<gene>
    <name evidence="4" type="ORF">RGQ29_003726</name>
</gene>
<dbReference type="InterPro" id="IPR002213">
    <property type="entry name" value="UDP_glucos_trans"/>
</dbReference>
<evidence type="ECO:0008006" key="6">
    <source>
        <dbReference type="Google" id="ProtNLM"/>
    </source>
</evidence>
<keyword evidence="5" id="KW-1185">Reference proteome</keyword>
<comment type="caution">
    <text evidence="4">The sequence shown here is derived from an EMBL/GenBank/DDBJ whole genome shotgun (WGS) entry which is preliminary data.</text>
</comment>
<evidence type="ECO:0000256" key="2">
    <source>
        <dbReference type="ARBA" id="ARBA00022679"/>
    </source>
</evidence>
<proteinExistence type="inferred from homology"/>
<keyword evidence="3" id="KW-0732">Signal</keyword>
<dbReference type="GO" id="GO:0080044">
    <property type="term" value="F:quercetin 7-O-glucosyltransferase activity"/>
    <property type="evidence" value="ECO:0007669"/>
    <property type="project" value="TreeGrafter"/>
</dbReference>
<accession>A0AAN7ECQ3</accession>